<dbReference type="HAMAP" id="MF_00019">
    <property type="entry name" value="PlsX"/>
    <property type="match status" value="1"/>
</dbReference>
<keyword evidence="4 10" id="KW-0808">Transferase</keyword>
<comment type="pathway">
    <text evidence="10">Lipid metabolism; phospholipid metabolism.</text>
</comment>
<sequence length="358" mass="38856">MWILQRRNSPNREKRRKMKIALDAMGAEKGILTVIEASIAAIEELSDIQIILIGQEEKIKQEIQKMNLHPVPFSIHPAPEVVSMDDPALAALKEKKNSSIAVGIDLVRKGKADAFVSAGNTGAVMATSLVKLGKLKGVIRPCLAATFPTFTGKGVVLVDVGANVDCKPNHLFQFALLGSIYAYKVLKIKTPRVALLNIGSEENKGNEVAVQTFKMLKRSSLNFVGNIEGKDITSGEVEVVVCDGFIGNIILKFAEGFAATTLAIMDKQVRESIWGMGHFLAGRWLNKIRSTLDYAEYGGVPLLGVNGICVIAHGASSSKAIKNAIITGYRFSQLGINRIIENALKETEEGVKNERQKS</sequence>
<dbReference type="Pfam" id="PF02504">
    <property type="entry name" value="FA_synthesis"/>
    <property type="match status" value="1"/>
</dbReference>
<evidence type="ECO:0000256" key="7">
    <source>
        <dbReference type="ARBA" id="ARBA00023264"/>
    </source>
</evidence>
<dbReference type="PANTHER" id="PTHR30100">
    <property type="entry name" value="FATTY ACID/PHOSPHOLIPID SYNTHESIS PROTEIN PLSX"/>
    <property type="match status" value="1"/>
</dbReference>
<keyword evidence="7 10" id="KW-1208">Phospholipid metabolism</keyword>
<evidence type="ECO:0000256" key="9">
    <source>
        <dbReference type="ARBA" id="ARBA00046608"/>
    </source>
</evidence>
<dbReference type="InterPro" id="IPR003664">
    <property type="entry name" value="FA_synthesis"/>
</dbReference>
<evidence type="ECO:0000256" key="8">
    <source>
        <dbReference type="ARBA" id="ARBA00024069"/>
    </source>
</evidence>
<dbReference type="EMBL" id="QMQA01000029">
    <property type="protein sequence ID" value="RLE14790.1"/>
    <property type="molecule type" value="Genomic_DNA"/>
</dbReference>
<keyword evidence="11" id="KW-0012">Acyltransferase</keyword>
<dbReference type="PIRSF" id="PIRSF002465">
    <property type="entry name" value="Phsphlp_syn_PlsX"/>
    <property type="match status" value="1"/>
</dbReference>
<dbReference type="AlphaFoldDB" id="A0A662DG74"/>
<dbReference type="Gene3D" id="3.40.718.10">
    <property type="entry name" value="Isopropylmalate Dehydrogenase"/>
    <property type="match status" value="1"/>
</dbReference>
<dbReference type="GO" id="GO:0005737">
    <property type="term" value="C:cytoplasm"/>
    <property type="evidence" value="ECO:0007669"/>
    <property type="project" value="UniProtKB-SubCell"/>
</dbReference>
<evidence type="ECO:0000256" key="2">
    <source>
        <dbReference type="ARBA" id="ARBA00022490"/>
    </source>
</evidence>
<keyword evidence="6 10" id="KW-0594">Phospholipid biosynthesis</keyword>
<evidence type="ECO:0000256" key="1">
    <source>
        <dbReference type="ARBA" id="ARBA00001232"/>
    </source>
</evidence>
<evidence type="ECO:0000256" key="5">
    <source>
        <dbReference type="ARBA" id="ARBA00023098"/>
    </source>
</evidence>
<dbReference type="GO" id="GO:0006633">
    <property type="term" value="P:fatty acid biosynthetic process"/>
    <property type="evidence" value="ECO:0007669"/>
    <property type="project" value="UniProtKB-UniRule"/>
</dbReference>
<keyword evidence="2 10" id="KW-0963">Cytoplasm</keyword>
<comment type="function">
    <text evidence="10">Catalyzes the reversible formation of acyl-phosphate (acyl-PO(4)) from acyl-[acyl-carrier-protein] (acyl-ACP). This enzyme utilizes acyl-ACP as fatty acyl donor, but not acyl-CoA.</text>
</comment>
<evidence type="ECO:0000256" key="6">
    <source>
        <dbReference type="ARBA" id="ARBA00023209"/>
    </source>
</evidence>
<dbReference type="NCBIfam" id="TIGR00182">
    <property type="entry name" value="plsX"/>
    <property type="match status" value="1"/>
</dbReference>
<dbReference type="GO" id="GO:0008654">
    <property type="term" value="P:phospholipid biosynthetic process"/>
    <property type="evidence" value="ECO:0007669"/>
    <property type="project" value="UniProtKB-KW"/>
</dbReference>
<dbReference type="GO" id="GO:0043811">
    <property type="term" value="F:phosphate:acyl-[acyl carrier protein] acyltransferase activity"/>
    <property type="evidence" value="ECO:0007669"/>
    <property type="project" value="UniProtKB-UniRule"/>
</dbReference>
<reference evidence="11 12" key="1">
    <citation type="submission" date="2018-06" db="EMBL/GenBank/DDBJ databases">
        <title>Extensive metabolic versatility and redundancy in microbially diverse, dynamic hydrothermal sediments.</title>
        <authorList>
            <person name="Dombrowski N."/>
            <person name="Teske A."/>
            <person name="Baker B.J."/>
        </authorList>
    </citation>
    <scope>NUCLEOTIDE SEQUENCE [LARGE SCALE GENOMIC DNA]</scope>
    <source>
        <strain evidence="11">B3_G15</strain>
    </source>
</reference>
<accession>A0A662DG74</accession>
<organism evidence="11 12">
    <name type="scientific">Aerophobetes bacterium</name>
    <dbReference type="NCBI Taxonomy" id="2030807"/>
    <lineage>
        <taxon>Bacteria</taxon>
        <taxon>Candidatus Aerophobota</taxon>
    </lineage>
</organism>
<gene>
    <name evidence="10" type="primary">plsX</name>
    <name evidence="11" type="ORF">DRJ04_01715</name>
</gene>
<dbReference type="SUPFAM" id="SSF53659">
    <property type="entry name" value="Isocitrate/Isopropylmalate dehydrogenase-like"/>
    <property type="match status" value="1"/>
</dbReference>
<keyword evidence="5 10" id="KW-0443">Lipid metabolism</keyword>
<comment type="subunit">
    <text evidence="9 10">Homodimer. Probably interacts with PlsY.</text>
</comment>
<proteinExistence type="inferred from homology"/>
<protein>
    <recommendedName>
        <fullName evidence="8 10">Phosphate acyltransferase</fullName>
        <ecNumber evidence="8 10">2.3.1.274</ecNumber>
    </recommendedName>
    <alternativeName>
        <fullName evidence="10">Acyl-ACP phosphotransacylase</fullName>
    </alternativeName>
    <alternativeName>
        <fullName evidence="10">Acyl-[acyl-carrier-protein]--phosphate acyltransferase</fullName>
    </alternativeName>
    <alternativeName>
        <fullName evidence="10">Phosphate-acyl-ACP acyltransferase</fullName>
    </alternativeName>
</protein>
<dbReference type="PANTHER" id="PTHR30100:SF1">
    <property type="entry name" value="PHOSPHATE ACYLTRANSFERASE"/>
    <property type="match status" value="1"/>
</dbReference>
<evidence type="ECO:0000256" key="4">
    <source>
        <dbReference type="ARBA" id="ARBA00022679"/>
    </source>
</evidence>
<dbReference type="Proteomes" id="UP000280417">
    <property type="component" value="Unassembled WGS sequence"/>
</dbReference>
<evidence type="ECO:0000313" key="12">
    <source>
        <dbReference type="Proteomes" id="UP000280417"/>
    </source>
</evidence>
<evidence type="ECO:0000256" key="10">
    <source>
        <dbReference type="HAMAP-Rule" id="MF_00019"/>
    </source>
</evidence>
<dbReference type="EC" id="2.3.1.274" evidence="8 10"/>
<name>A0A662DG74_UNCAE</name>
<dbReference type="UniPathway" id="UPA00085"/>
<evidence type="ECO:0000256" key="3">
    <source>
        <dbReference type="ARBA" id="ARBA00022516"/>
    </source>
</evidence>
<dbReference type="InterPro" id="IPR012281">
    <property type="entry name" value="Phospholipid_synth_PlsX-like"/>
</dbReference>
<comment type="similarity">
    <text evidence="10">Belongs to the PlsX family.</text>
</comment>
<evidence type="ECO:0000313" key="11">
    <source>
        <dbReference type="EMBL" id="RLE14790.1"/>
    </source>
</evidence>
<keyword evidence="3 10" id="KW-0444">Lipid biosynthesis</keyword>
<comment type="caution">
    <text evidence="11">The sequence shown here is derived from an EMBL/GenBank/DDBJ whole genome shotgun (WGS) entry which is preliminary data.</text>
</comment>
<comment type="catalytic activity">
    <reaction evidence="1 10">
        <text>a fatty acyl-[ACP] + phosphate = an acyl phosphate + holo-[ACP]</text>
        <dbReference type="Rhea" id="RHEA:42292"/>
        <dbReference type="Rhea" id="RHEA-COMP:9685"/>
        <dbReference type="Rhea" id="RHEA-COMP:14125"/>
        <dbReference type="ChEBI" id="CHEBI:43474"/>
        <dbReference type="ChEBI" id="CHEBI:59918"/>
        <dbReference type="ChEBI" id="CHEBI:64479"/>
        <dbReference type="ChEBI" id="CHEBI:138651"/>
        <dbReference type="EC" id="2.3.1.274"/>
    </reaction>
</comment>
<comment type="subcellular location">
    <subcellularLocation>
        <location evidence="10">Cytoplasm</location>
    </subcellularLocation>
    <text evidence="10">Associated with the membrane possibly through PlsY.</text>
</comment>